<comment type="catalytic activity">
    <reaction evidence="7">
        <text>n isopentenyl diphosphate + (2E,6E)-farnesyl diphosphate = a di-trans,poly-cis-polyprenyl diphosphate + n diphosphate</text>
        <dbReference type="Rhea" id="RHEA:53008"/>
        <dbReference type="Rhea" id="RHEA-COMP:19494"/>
        <dbReference type="ChEBI" id="CHEBI:33019"/>
        <dbReference type="ChEBI" id="CHEBI:128769"/>
        <dbReference type="ChEBI" id="CHEBI:136960"/>
        <dbReference type="ChEBI" id="CHEBI:175763"/>
        <dbReference type="EC" id="2.5.1.87"/>
    </reaction>
</comment>
<dbReference type="PANTHER" id="PTHR21528:SF0">
    <property type="entry name" value="DEHYDRODOLICHYL DIPHOSPHATE SYNTHASE COMPLEX SUBUNIT NUS1"/>
    <property type="match status" value="1"/>
</dbReference>
<comment type="similarity">
    <text evidence="3">Belongs to the UPP synthase family.</text>
</comment>
<evidence type="ECO:0000313" key="9">
    <source>
        <dbReference type="Proteomes" id="UP000245207"/>
    </source>
</evidence>
<evidence type="ECO:0000313" key="8">
    <source>
        <dbReference type="EMBL" id="PWA77453.1"/>
    </source>
</evidence>
<evidence type="ECO:0000256" key="5">
    <source>
        <dbReference type="ARBA" id="ARBA00022679"/>
    </source>
</evidence>
<dbReference type="PANTHER" id="PTHR21528">
    <property type="entry name" value="DEHYDRODOLICHYL DIPHOSPHATE SYNTHASE COMPLEX SUBUNIT NUS1"/>
    <property type="match status" value="1"/>
</dbReference>
<dbReference type="AlphaFoldDB" id="A0A2U1NV91"/>
<comment type="pathway">
    <text evidence="2">Protein modification; protein glycosylation.</text>
</comment>
<evidence type="ECO:0000256" key="7">
    <source>
        <dbReference type="ARBA" id="ARBA00047353"/>
    </source>
</evidence>
<proteinExistence type="inferred from homology"/>
<name>A0A2U1NV91_ARTAN</name>
<comment type="cofactor">
    <cofactor evidence="1">
        <name>Mg(2+)</name>
        <dbReference type="ChEBI" id="CHEBI:18420"/>
    </cofactor>
</comment>
<evidence type="ECO:0000256" key="6">
    <source>
        <dbReference type="ARBA" id="ARBA00022842"/>
    </source>
</evidence>
<reference evidence="8 9" key="1">
    <citation type="journal article" date="2018" name="Mol. Plant">
        <title>The genome of Artemisia annua provides insight into the evolution of Asteraceae family and artemisinin biosynthesis.</title>
        <authorList>
            <person name="Shen Q."/>
            <person name="Zhang L."/>
            <person name="Liao Z."/>
            <person name="Wang S."/>
            <person name="Yan T."/>
            <person name="Shi P."/>
            <person name="Liu M."/>
            <person name="Fu X."/>
            <person name="Pan Q."/>
            <person name="Wang Y."/>
            <person name="Lv Z."/>
            <person name="Lu X."/>
            <person name="Zhang F."/>
            <person name="Jiang W."/>
            <person name="Ma Y."/>
            <person name="Chen M."/>
            <person name="Hao X."/>
            <person name="Li L."/>
            <person name="Tang Y."/>
            <person name="Lv G."/>
            <person name="Zhou Y."/>
            <person name="Sun X."/>
            <person name="Brodelius P.E."/>
            <person name="Rose J.K.C."/>
            <person name="Tang K."/>
        </authorList>
    </citation>
    <scope>NUCLEOTIDE SEQUENCE [LARGE SCALE GENOMIC DNA]</scope>
    <source>
        <strain evidence="9">cv. Huhao1</strain>
        <tissue evidence="8">Leaf</tissue>
    </source>
</reference>
<dbReference type="EMBL" id="PKPP01002125">
    <property type="protein sequence ID" value="PWA77453.1"/>
    <property type="molecule type" value="Genomic_DNA"/>
</dbReference>
<dbReference type="UniPathway" id="UPA00378"/>
<protein>
    <recommendedName>
        <fullName evidence="4">ditrans,polycis-polyprenyl diphosphate synthase [(2E,6E)-farnesyldiphosphate specific]</fullName>
        <ecNumber evidence="4">2.5.1.87</ecNumber>
    </recommendedName>
</protein>
<keyword evidence="5 8" id="KW-0808">Transferase</keyword>
<dbReference type="GO" id="GO:0045547">
    <property type="term" value="F:ditrans,polycis-polyprenyl diphosphate synthase [(2E,6E)-farnesyl diphosphate specific] activity"/>
    <property type="evidence" value="ECO:0007669"/>
    <property type="project" value="UniProtKB-EC"/>
</dbReference>
<evidence type="ECO:0000256" key="3">
    <source>
        <dbReference type="ARBA" id="ARBA00005432"/>
    </source>
</evidence>
<dbReference type="GO" id="GO:0005789">
    <property type="term" value="C:endoplasmic reticulum membrane"/>
    <property type="evidence" value="ECO:0007669"/>
    <property type="project" value="TreeGrafter"/>
</dbReference>
<dbReference type="EC" id="2.5.1.87" evidence="4"/>
<dbReference type="Proteomes" id="UP000245207">
    <property type="component" value="Unassembled WGS sequence"/>
</dbReference>
<dbReference type="GO" id="GO:1904423">
    <property type="term" value="C:dehydrodolichyl diphosphate synthase complex"/>
    <property type="evidence" value="ECO:0007669"/>
    <property type="project" value="InterPro"/>
</dbReference>
<accession>A0A2U1NV91</accession>
<dbReference type="InterPro" id="IPR038887">
    <property type="entry name" value="Nus1/NgBR"/>
</dbReference>
<gene>
    <name evidence="8" type="ORF">CTI12_AA188640</name>
</gene>
<evidence type="ECO:0000256" key="2">
    <source>
        <dbReference type="ARBA" id="ARBA00004922"/>
    </source>
</evidence>
<keyword evidence="6" id="KW-0460">Magnesium</keyword>
<dbReference type="OrthoDB" id="19639at2759"/>
<evidence type="ECO:0000256" key="4">
    <source>
        <dbReference type="ARBA" id="ARBA00012596"/>
    </source>
</evidence>
<evidence type="ECO:0000256" key="1">
    <source>
        <dbReference type="ARBA" id="ARBA00001946"/>
    </source>
</evidence>
<organism evidence="8 9">
    <name type="scientific">Artemisia annua</name>
    <name type="common">Sweet wormwood</name>
    <dbReference type="NCBI Taxonomy" id="35608"/>
    <lineage>
        <taxon>Eukaryota</taxon>
        <taxon>Viridiplantae</taxon>
        <taxon>Streptophyta</taxon>
        <taxon>Embryophyta</taxon>
        <taxon>Tracheophyta</taxon>
        <taxon>Spermatophyta</taxon>
        <taxon>Magnoliopsida</taxon>
        <taxon>eudicotyledons</taxon>
        <taxon>Gunneridae</taxon>
        <taxon>Pentapetalae</taxon>
        <taxon>asterids</taxon>
        <taxon>campanulids</taxon>
        <taxon>Asterales</taxon>
        <taxon>Asteraceae</taxon>
        <taxon>Asteroideae</taxon>
        <taxon>Anthemideae</taxon>
        <taxon>Artemisiinae</taxon>
        <taxon>Artemisia</taxon>
    </lineage>
</organism>
<comment type="caution">
    <text evidence="8">The sequence shown here is derived from an EMBL/GenBank/DDBJ whole genome shotgun (WGS) entry which is preliminary data.</text>
</comment>
<sequence>MFSNIEGIFSWVDSLTIRCNRRKVVDAIINTVLWVIWRYRNNKIFGDEARKTSNVIELLDWLSAIGVKKVCLYDREGVLKKSKDVFVERFGSAELPKVSCSITSSYHIMH</sequence>
<keyword evidence="9" id="KW-1185">Reference proteome</keyword>